<dbReference type="InParanoid" id="A0A665X091"/>
<organism evidence="3 4">
    <name type="scientific">Echeneis naucrates</name>
    <name type="common">Live sharksucker</name>
    <dbReference type="NCBI Taxonomy" id="173247"/>
    <lineage>
        <taxon>Eukaryota</taxon>
        <taxon>Metazoa</taxon>
        <taxon>Chordata</taxon>
        <taxon>Craniata</taxon>
        <taxon>Vertebrata</taxon>
        <taxon>Euteleostomi</taxon>
        <taxon>Actinopterygii</taxon>
        <taxon>Neopterygii</taxon>
        <taxon>Teleostei</taxon>
        <taxon>Neoteleostei</taxon>
        <taxon>Acanthomorphata</taxon>
        <taxon>Carangaria</taxon>
        <taxon>Carangiformes</taxon>
        <taxon>Echeneidae</taxon>
        <taxon>Echeneis</taxon>
    </lineage>
</organism>
<dbReference type="InterPro" id="IPR052633">
    <property type="entry name" value="GRAM_domain_protein_2B"/>
</dbReference>
<name>A0A665X091_ECHNA</name>
<dbReference type="PANTHER" id="PTHR46645">
    <property type="entry name" value="GRAM DOMAIN-CONTAINING PROTEIN 2B-RELATED"/>
    <property type="match status" value="1"/>
</dbReference>
<evidence type="ECO:0000256" key="1">
    <source>
        <dbReference type="SAM" id="MobiDB-lite"/>
    </source>
</evidence>
<dbReference type="AlphaFoldDB" id="A0A665X091"/>
<proteinExistence type="predicted"/>
<feature type="domain" description="GRAM" evidence="2">
    <location>
        <begin position="7"/>
        <end position="74"/>
    </location>
</feature>
<accession>A0A665X091</accession>
<dbReference type="PANTHER" id="PTHR46645:SF1">
    <property type="entry name" value="GRAM DOMAIN-CONTAINING PROTEIN"/>
    <property type="match status" value="1"/>
</dbReference>
<dbReference type="SMART" id="SM00568">
    <property type="entry name" value="GRAM"/>
    <property type="match status" value="1"/>
</dbReference>
<evidence type="ECO:0000313" key="4">
    <source>
        <dbReference type="Proteomes" id="UP000472264"/>
    </source>
</evidence>
<dbReference type="Ensembl" id="ENSENLT00000050806.1">
    <property type="protein sequence ID" value="ENSENLP00000049590.1"/>
    <property type="gene ID" value="ENSENLG00000020872.1"/>
</dbReference>
<feature type="region of interest" description="Disordered" evidence="1">
    <location>
        <begin position="112"/>
        <end position="178"/>
    </location>
</feature>
<dbReference type="Gene3D" id="2.30.29.30">
    <property type="entry name" value="Pleckstrin-homology domain (PH domain)/Phosphotyrosine-binding domain (PTB)"/>
    <property type="match status" value="1"/>
</dbReference>
<evidence type="ECO:0000259" key="2">
    <source>
        <dbReference type="SMART" id="SM00568"/>
    </source>
</evidence>
<feature type="compositionally biased region" description="Polar residues" evidence="1">
    <location>
        <begin position="112"/>
        <end position="127"/>
    </location>
</feature>
<keyword evidence="4" id="KW-1185">Reference proteome</keyword>
<feature type="compositionally biased region" description="Low complexity" evidence="1">
    <location>
        <begin position="153"/>
        <end position="169"/>
    </location>
</feature>
<reference evidence="3" key="2">
    <citation type="submission" date="2025-08" db="UniProtKB">
        <authorList>
            <consortium name="Ensembl"/>
        </authorList>
    </citation>
    <scope>IDENTIFICATION</scope>
</reference>
<dbReference type="InterPro" id="IPR011993">
    <property type="entry name" value="PH-like_dom_sf"/>
</dbReference>
<dbReference type="Proteomes" id="UP000472264">
    <property type="component" value="Chromosome 17"/>
</dbReference>
<dbReference type="InterPro" id="IPR004182">
    <property type="entry name" value="GRAM"/>
</dbReference>
<reference evidence="3" key="3">
    <citation type="submission" date="2025-09" db="UniProtKB">
        <authorList>
            <consortium name="Ensembl"/>
        </authorList>
    </citation>
    <scope>IDENTIFICATION</scope>
</reference>
<evidence type="ECO:0000313" key="3">
    <source>
        <dbReference type="Ensembl" id="ENSENLP00000049590.1"/>
    </source>
</evidence>
<sequence>CFLKHNKNLHKLFPEIPTGENLTHIFTCALQKEVLYHGKLFLSKNHVCFYSSVLLKDTKVVIRASSIKEVRKHNSALSSLSIQTADGEKHSFMSFRNRDKCYRLLQSMRSHVQETSLNSSPPASSVENDMDHDQVSSQSSFEETVERPRLTRSNSINSNSSFPPFQSSSEGERKCRSE</sequence>
<reference evidence="3" key="1">
    <citation type="submission" date="2021-04" db="EMBL/GenBank/DDBJ databases">
        <authorList>
            <consortium name="Wellcome Sanger Institute Data Sharing"/>
        </authorList>
    </citation>
    <scope>NUCLEOTIDE SEQUENCE [LARGE SCALE GENOMIC DNA]</scope>
</reference>
<dbReference type="Pfam" id="PF02893">
    <property type="entry name" value="GRAM"/>
    <property type="match status" value="1"/>
</dbReference>
<protein>
    <recommendedName>
        <fullName evidence="2">GRAM domain-containing protein</fullName>
    </recommendedName>
</protein>